<dbReference type="Proteomes" id="UP001489719">
    <property type="component" value="Unassembled WGS sequence"/>
</dbReference>
<organism evidence="1 2">
    <name type="scientific">Lipomyces orientalis</name>
    <dbReference type="NCBI Taxonomy" id="1233043"/>
    <lineage>
        <taxon>Eukaryota</taxon>
        <taxon>Fungi</taxon>
        <taxon>Dikarya</taxon>
        <taxon>Ascomycota</taxon>
        <taxon>Saccharomycotina</taxon>
        <taxon>Lipomycetes</taxon>
        <taxon>Lipomycetales</taxon>
        <taxon>Lipomycetaceae</taxon>
        <taxon>Lipomyces</taxon>
    </lineage>
</organism>
<accession>A0ACC3TT51</accession>
<comment type="caution">
    <text evidence="1">The sequence shown here is derived from an EMBL/GenBank/DDBJ whole genome shotgun (WGS) entry which is preliminary data.</text>
</comment>
<name>A0ACC3TT51_9ASCO</name>
<protein>
    <submittedName>
        <fullName evidence="1">Uncharacterized protein</fullName>
    </submittedName>
</protein>
<reference evidence="2" key="1">
    <citation type="journal article" date="2024" name="Front. Bioeng. Biotechnol.">
        <title>Genome-scale model development and genomic sequencing of the oleaginous clade Lipomyces.</title>
        <authorList>
            <person name="Czajka J.J."/>
            <person name="Han Y."/>
            <person name="Kim J."/>
            <person name="Mondo S.J."/>
            <person name="Hofstad B.A."/>
            <person name="Robles A."/>
            <person name="Haridas S."/>
            <person name="Riley R."/>
            <person name="LaButti K."/>
            <person name="Pangilinan J."/>
            <person name="Andreopoulos W."/>
            <person name="Lipzen A."/>
            <person name="Yan J."/>
            <person name="Wang M."/>
            <person name="Ng V."/>
            <person name="Grigoriev I.V."/>
            <person name="Spatafora J.W."/>
            <person name="Magnuson J.K."/>
            <person name="Baker S.E."/>
            <person name="Pomraning K.R."/>
        </authorList>
    </citation>
    <scope>NUCLEOTIDE SEQUENCE [LARGE SCALE GENOMIC DNA]</scope>
    <source>
        <strain evidence="2">CBS 10300</strain>
    </source>
</reference>
<sequence>MSSMLPCPACVSGTLHTAIPKGSTTNLFGVDTYVSPIPENPRGVVLYITDIFGWELPNARLLADEYAEEGNFVVYVPNFLPWVPIKESEMKEELLRHGGFWQSLPYRLWFIRRFVPFVFAARRSVSIPKILSFAQSIKSSEYSNLPLFNVGFCWGGIYSILLSKSDFGKDVFAASASLHPGRVNLPADVENMIVPLAIGLGTEDQAVSKEAAATIERVLEKTKQETKGFEFELKWYDGMKHGFAVRGDLQKEEVRKGVDDAKKQVIEWFLKFI</sequence>
<dbReference type="EMBL" id="MU970053">
    <property type="protein sequence ID" value="KAK9324196.1"/>
    <property type="molecule type" value="Genomic_DNA"/>
</dbReference>
<gene>
    <name evidence="1" type="ORF">V1517DRAFT_318508</name>
</gene>
<evidence type="ECO:0000313" key="1">
    <source>
        <dbReference type="EMBL" id="KAK9324196.1"/>
    </source>
</evidence>
<proteinExistence type="predicted"/>
<keyword evidence="2" id="KW-1185">Reference proteome</keyword>
<evidence type="ECO:0000313" key="2">
    <source>
        <dbReference type="Proteomes" id="UP001489719"/>
    </source>
</evidence>